<dbReference type="InterPro" id="IPR042462">
    <property type="entry name" value="ARMC7"/>
</dbReference>
<dbReference type="InterPro" id="IPR016024">
    <property type="entry name" value="ARM-type_fold"/>
</dbReference>
<comment type="caution">
    <text evidence="1">The sequence shown here is derived from an EMBL/GenBank/DDBJ whole genome shotgun (WGS) entry which is preliminary data.</text>
</comment>
<dbReference type="STRING" id="48709.A0A1D2MXN4"/>
<reference evidence="1 2" key="1">
    <citation type="journal article" date="2016" name="Genome Biol. Evol.">
        <title>Gene Family Evolution Reflects Adaptation to Soil Environmental Stressors in the Genome of the Collembolan Orchesella cincta.</title>
        <authorList>
            <person name="Faddeeva-Vakhrusheva A."/>
            <person name="Derks M.F."/>
            <person name="Anvar S.Y."/>
            <person name="Agamennone V."/>
            <person name="Suring W."/>
            <person name="Smit S."/>
            <person name="van Straalen N.M."/>
            <person name="Roelofs D."/>
        </authorList>
    </citation>
    <scope>NUCLEOTIDE SEQUENCE [LARGE SCALE GENOMIC DNA]</scope>
    <source>
        <tissue evidence="1">Mixed pool</tissue>
    </source>
</reference>
<gene>
    <name evidence="1" type="ORF">Ocin01_08977</name>
</gene>
<keyword evidence="2" id="KW-1185">Reference proteome</keyword>
<name>A0A1D2MXN4_ORCCI</name>
<dbReference type="SUPFAM" id="SSF48371">
    <property type="entry name" value="ARM repeat"/>
    <property type="match status" value="1"/>
</dbReference>
<evidence type="ECO:0000313" key="2">
    <source>
        <dbReference type="Proteomes" id="UP000094527"/>
    </source>
</evidence>
<dbReference type="AlphaFoldDB" id="A0A1D2MXN4"/>
<dbReference type="Gene3D" id="1.25.10.10">
    <property type="entry name" value="Leucine-rich Repeat Variant"/>
    <property type="match status" value="1"/>
</dbReference>
<accession>A0A1D2MXN4</accession>
<protein>
    <submittedName>
        <fullName evidence="1">Armadillo repeat-containing protein 7</fullName>
    </submittedName>
</protein>
<sequence length="195" mass="22310">MKRRNGNNSERADVGPLTIKKVKLTGKVRKGSFEHRFERRRYLNQLVNEFQTTESMEAKQQVVANLANFAYDPYNYHFFQEIGVIPLFLAELTVNRNETLVEFSMGGICNCAADTRIQKEILKNNGLPIIKRHAQSDSGNTTLSCITTLISFLDSDLELKDTILSDDFQSRLMQLAEHGDKRVKNVSQILLEDLR</sequence>
<dbReference type="PANTHER" id="PTHR46263">
    <property type="entry name" value="ARMADILLO REPEAT-CONTAINING PROTEIN 7"/>
    <property type="match status" value="1"/>
</dbReference>
<dbReference type="InterPro" id="IPR011989">
    <property type="entry name" value="ARM-like"/>
</dbReference>
<dbReference type="OrthoDB" id="201709at2759"/>
<dbReference type="EMBL" id="LJIJ01000418">
    <property type="protein sequence ID" value="ODM97701.1"/>
    <property type="molecule type" value="Genomic_DNA"/>
</dbReference>
<proteinExistence type="predicted"/>
<dbReference type="PANTHER" id="PTHR46263:SF1">
    <property type="entry name" value="ARMADILLO REPEAT-CONTAINING PROTEIN 7"/>
    <property type="match status" value="1"/>
</dbReference>
<evidence type="ECO:0000313" key="1">
    <source>
        <dbReference type="EMBL" id="ODM97701.1"/>
    </source>
</evidence>
<dbReference type="OMA" id="AILQCML"/>
<organism evidence="1 2">
    <name type="scientific">Orchesella cincta</name>
    <name type="common">Springtail</name>
    <name type="synonym">Podura cincta</name>
    <dbReference type="NCBI Taxonomy" id="48709"/>
    <lineage>
        <taxon>Eukaryota</taxon>
        <taxon>Metazoa</taxon>
        <taxon>Ecdysozoa</taxon>
        <taxon>Arthropoda</taxon>
        <taxon>Hexapoda</taxon>
        <taxon>Collembola</taxon>
        <taxon>Entomobryomorpha</taxon>
        <taxon>Entomobryoidea</taxon>
        <taxon>Orchesellidae</taxon>
        <taxon>Orchesellinae</taxon>
        <taxon>Orchesella</taxon>
    </lineage>
</organism>
<dbReference type="Proteomes" id="UP000094527">
    <property type="component" value="Unassembled WGS sequence"/>
</dbReference>